<protein>
    <submittedName>
        <fullName evidence="3">Phosphoinositide-3-kinase adaptor protein 1</fullName>
    </submittedName>
</protein>
<dbReference type="PANTHER" id="PTHR16267">
    <property type="entry name" value="BANK1/PIK3AP1 FAMILY MEMBER"/>
    <property type="match status" value="1"/>
</dbReference>
<dbReference type="Bgee" id="ENSNBRG00000017396">
    <property type="expression patterns" value="Expressed in mesonephros"/>
</dbReference>
<dbReference type="GO" id="GO:0005829">
    <property type="term" value="C:cytosol"/>
    <property type="evidence" value="ECO:0007669"/>
    <property type="project" value="TreeGrafter"/>
</dbReference>
<evidence type="ECO:0000313" key="4">
    <source>
        <dbReference type="Proteomes" id="UP000261580"/>
    </source>
</evidence>
<dbReference type="OMA" id="YYTSMGE"/>
<reference evidence="3" key="2">
    <citation type="submission" date="2025-09" db="UniProtKB">
        <authorList>
            <consortium name="Ensembl"/>
        </authorList>
    </citation>
    <scope>IDENTIFICATION</scope>
</reference>
<dbReference type="STRING" id="32507.ENSNBRP00000022724"/>
<dbReference type="Gene3D" id="3.40.50.10140">
    <property type="entry name" value="Toll/interleukin-1 receptor homology (TIR) domain"/>
    <property type="match status" value="1"/>
</dbReference>
<dbReference type="InterPro" id="IPR035897">
    <property type="entry name" value="Toll_tir_struct_dom_sf"/>
</dbReference>
<evidence type="ECO:0000259" key="2">
    <source>
        <dbReference type="PROSITE" id="PS51376"/>
    </source>
</evidence>
<dbReference type="InterPro" id="IPR052446">
    <property type="entry name" value="B-cell_PI3K-Signaling_Adptrs"/>
</dbReference>
<dbReference type="Ensembl" id="ENSNBRT00000023320.1">
    <property type="protein sequence ID" value="ENSNBRP00000022724.1"/>
    <property type="gene ID" value="ENSNBRG00000017396.1"/>
</dbReference>
<dbReference type="AlphaFoldDB" id="A0A3Q4MYU8"/>
<evidence type="ECO:0000256" key="1">
    <source>
        <dbReference type="ARBA" id="ARBA00022553"/>
    </source>
</evidence>
<reference evidence="3" key="1">
    <citation type="submission" date="2025-08" db="UniProtKB">
        <authorList>
            <consortium name="Ensembl"/>
        </authorList>
    </citation>
    <scope>IDENTIFICATION</scope>
</reference>
<sequence>MLWIPALESVCIHLLSVQSHCNSLCFSAHPGSFSRYELLILHTTEAQEWASYLHQILKSSRKFHKRSILLYAISTADELHGYNFEYFQSCKSIVLLLTGVFLDILCDHELQEALQRILYPPHRVVAFLCGVSEDELLTKIFQDWPSWRKLYAEDEPGVYVSTILEAIADKYEENVPKDEEPANAVISASQEITSPTHITCLTVQPNRVLCGETLFIIFKEKIDDQSDPEVEFSSENVPAKRVPGTVENEYTISVTAPDMHAGIVSLTMHTGQSSASLTPVTYYTSMGEVSRYLENATDPVNFICQAFNITANATESLDSTLSDSLKSKIPSTGLQLFGIRQIEEDNMSAYQRNEELPTLLHFAAKYGLKKLTTILLQCPGALQAYSVMNKNGDYPNTLAEKSGFNDLRQFMDEFVETADLLKCHFEDTINTDESAEVYELMSTNSQDIMMKYSGCSEDIYESMLGINPECAEDFCKYRIILFIVPTIIHTEKVDHNSLDEIEEEEDPYNLCPEDIYDTVDANSTYSPVVLNRPPAPIPRPEHNTELEKSTTYISRARPVVEAPTPAYDPYAGMKTPGQRQLISLQERVKVGEITVDEAVQEFKAWQVDHERRANSIRYQQVDLMFKLCGFLRKYEISAPLQRNSFWGTGVTLECAVYESTPRAAAAPPPVAQVIQRGSWKTGSTSSTSSESKCLSLLSAFIKY</sequence>
<dbReference type="InterPro" id="IPR041340">
    <property type="entry name" value="PIK3AP1_TIR"/>
</dbReference>
<dbReference type="GeneTree" id="ENSGT00390000008787"/>
<organism evidence="3 4">
    <name type="scientific">Neolamprologus brichardi</name>
    <name type="common">Fairy cichlid</name>
    <name type="synonym">Lamprologus brichardi</name>
    <dbReference type="NCBI Taxonomy" id="32507"/>
    <lineage>
        <taxon>Eukaryota</taxon>
        <taxon>Metazoa</taxon>
        <taxon>Chordata</taxon>
        <taxon>Craniata</taxon>
        <taxon>Vertebrata</taxon>
        <taxon>Euteleostomi</taxon>
        <taxon>Actinopterygii</taxon>
        <taxon>Neopterygii</taxon>
        <taxon>Teleostei</taxon>
        <taxon>Neoteleostei</taxon>
        <taxon>Acanthomorphata</taxon>
        <taxon>Ovalentaria</taxon>
        <taxon>Cichlomorphae</taxon>
        <taxon>Cichliformes</taxon>
        <taxon>Cichlidae</taxon>
        <taxon>African cichlids</taxon>
        <taxon>Pseudocrenilabrinae</taxon>
        <taxon>Lamprologini</taxon>
        <taxon>Neolamprologus</taxon>
    </lineage>
</organism>
<dbReference type="Pfam" id="PF18567">
    <property type="entry name" value="TIR_3"/>
    <property type="match status" value="1"/>
</dbReference>
<name>A0A3Q4MYU8_NEOBR</name>
<dbReference type="GO" id="GO:0005102">
    <property type="term" value="F:signaling receptor binding"/>
    <property type="evidence" value="ECO:0007669"/>
    <property type="project" value="TreeGrafter"/>
</dbReference>
<dbReference type="PROSITE" id="PS51376">
    <property type="entry name" value="DBB"/>
    <property type="match status" value="1"/>
</dbReference>
<keyword evidence="4" id="KW-1185">Reference proteome</keyword>
<dbReference type="Proteomes" id="UP000261580">
    <property type="component" value="Unassembled WGS sequence"/>
</dbReference>
<dbReference type="PANTHER" id="PTHR16267:SF12">
    <property type="entry name" value="PHOSPHOINOSITIDE 3-KINASE ADAPTER PROTEIN 1"/>
    <property type="match status" value="1"/>
</dbReference>
<keyword evidence="1" id="KW-0597">Phosphoprotein</keyword>
<proteinExistence type="predicted"/>
<accession>A0A3Q4MYU8</accession>
<dbReference type="Pfam" id="PF14545">
    <property type="entry name" value="DBB"/>
    <property type="match status" value="1"/>
</dbReference>
<dbReference type="InterPro" id="IPR017893">
    <property type="entry name" value="DBB_domain"/>
</dbReference>
<dbReference type="GO" id="GO:0036312">
    <property type="term" value="F:phosphatidylinositol 3-kinase regulatory subunit binding"/>
    <property type="evidence" value="ECO:0007669"/>
    <property type="project" value="TreeGrafter"/>
</dbReference>
<dbReference type="SMART" id="SM01282">
    <property type="entry name" value="DBB"/>
    <property type="match status" value="1"/>
</dbReference>
<feature type="domain" description="DBB" evidence="2">
    <location>
        <begin position="203"/>
        <end position="337"/>
    </location>
</feature>
<evidence type="ECO:0000313" key="3">
    <source>
        <dbReference type="Ensembl" id="ENSNBRP00000022724.1"/>
    </source>
</evidence>